<proteinExistence type="predicted"/>
<keyword evidence="2" id="KW-0812">Transmembrane</keyword>
<evidence type="ECO:0000313" key="5">
    <source>
        <dbReference type="EMBL" id="TGD71555.1"/>
    </source>
</evidence>
<feature type="transmembrane region" description="Helical" evidence="2">
    <location>
        <begin position="277"/>
        <end position="296"/>
    </location>
</feature>
<accession>A0A4Z0LWV0</accession>
<feature type="transmembrane region" description="Helical" evidence="2">
    <location>
        <begin position="378"/>
        <end position="397"/>
    </location>
</feature>
<feature type="domain" description="Acyltransferase 3" evidence="3">
    <location>
        <begin position="33"/>
        <end position="358"/>
    </location>
</feature>
<feature type="transmembrane region" description="Helical" evidence="2">
    <location>
        <begin position="100"/>
        <end position="121"/>
    </location>
</feature>
<dbReference type="Pfam" id="PF01757">
    <property type="entry name" value="Acyl_transf_3"/>
    <property type="match status" value="1"/>
</dbReference>
<feature type="transmembrane region" description="Helical" evidence="2">
    <location>
        <begin position="59"/>
        <end position="79"/>
    </location>
</feature>
<feature type="transmembrane region" description="Helical" evidence="2">
    <location>
        <begin position="215"/>
        <end position="238"/>
    </location>
</feature>
<feature type="transmembrane region" description="Helical" evidence="2">
    <location>
        <begin position="308"/>
        <end position="325"/>
    </location>
</feature>
<evidence type="ECO:0000259" key="4">
    <source>
        <dbReference type="Pfam" id="PF19040"/>
    </source>
</evidence>
<keyword evidence="2" id="KW-0472">Membrane</keyword>
<organism evidence="5 6">
    <name type="scientific">Mangrovimicrobium sediminis</name>
    <dbReference type="NCBI Taxonomy" id="2562682"/>
    <lineage>
        <taxon>Bacteria</taxon>
        <taxon>Pseudomonadati</taxon>
        <taxon>Pseudomonadota</taxon>
        <taxon>Gammaproteobacteria</taxon>
        <taxon>Cellvibrionales</taxon>
        <taxon>Halieaceae</taxon>
        <taxon>Mangrovimicrobium</taxon>
    </lineage>
</organism>
<evidence type="ECO:0000259" key="3">
    <source>
        <dbReference type="Pfam" id="PF01757"/>
    </source>
</evidence>
<feature type="transmembrane region" description="Helical" evidence="2">
    <location>
        <begin position="337"/>
        <end position="358"/>
    </location>
</feature>
<dbReference type="GO" id="GO:0016747">
    <property type="term" value="F:acyltransferase activity, transferring groups other than amino-acyl groups"/>
    <property type="evidence" value="ECO:0007669"/>
    <property type="project" value="InterPro"/>
</dbReference>
<comment type="caution">
    <text evidence="5">The sequence shown here is derived from an EMBL/GenBank/DDBJ whole genome shotgun (WGS) entry which is preliminary data.</text>
</comment>
<keyword evidence="5" id="KW-0012">Acyltransferase</keyword>
<keyword evidence="6" id="KW-1185">Reference proteome</keyword>
<dbReference type="OrthoDB" id="9767863at2"/>
<feature type="transmembrane region" description="Helical" evidence="2">
    <location>
        <begin position="127"/>
        <end position="145"/>
    </location>
</feature>
<feature type="region of interest" description="Disordered" evidence="1">
    <location>
        <begin position="1"/>
        <end position="21"/>
    </location>
</feature>
<dbReference type="InterPro" id="IPR002656">
    <property type="entry name" value="Acyl_transf_3_dom"/>
</dbReference>
<name>A0A4Z0LWV0_9GAMM</name>
<dbReference type="PANTHER" id="PTHR23028">
    <property type="entry name" value="ACETYLTRANSFERASE"/>
    <property type="match status" value="1"/>
</dbReference>
<keyword evidence="2" id="KW-1133">Transmembrane helix</keyword>
<reference evidence="5 6" key="1">
    <citation type="submission" date="2019-04" db="EMBL/GenBank/DDBJ databases">
        <title>Taxonomy of novel Haliea sp. from mangrove soil of West Coast of India.</title>
        <authorList>
            <person name="Verma A."/>
            <person name="Kumar P."/>
            <person name="Krishnamurthi S."/>
        </authorList>
    </citation>
    <scope>NUCLEOTIDE SEQUENCE [LARGE SCALE GENOMIC DNA]</scope>
    <source>
        <strain evidence="5 6">SAOS-164</strain>
    </source>
</reference>
<feature type="domain" description="SGNH" evidence="4">
    <location>
        <begin position="444"/>
        <end position="654"/>
    </location>
</feature>
<dbReference type="InterPro" id="IPR043968">
    <property type="entry name" value="SGNH"/>
</dbReference>
<sequence>MLYTESRPPAPPSALPANGSTGLRMSDSVKYRPEIDGLRAVAVIPVMLFHAGLGPFPGGYVGVDIFFVISGFLMTAIIYREIAGRKFSYSGFYERRARRILPALYTILFAAILPAWFLLIPADFVDFGQNLIGVVGFFSNLTLWMQSDYFDQAAELKPLLHTWSLAVEEQYYLVIPVLLMALYKFAQRWILHLVLLLLAGSLAISHWGAYHKPTATYYLLPTRAWELLTGSVVALLYARRDWPHSLRWIARHNGSLSLLGLLLTAIPIFAYDKHTPFPGLWAAVPVLGTALLIACAQPGTLAYRLLSNRWFVGIGLISYSAYLWHQPVYAFARQQTLWRESGALMFGAFAVSLGLAYLSWRFVEQPFRNRARISNRTVWLVSAGGAVILAAFGWLAIRSDGFEGRFELRQPLTSATFDLPARANGWCFYSVDTNTALEVGEAGLQCKLGAQDGASDILLFGDSFAGMYEPFWDTLGKELSHGVDVITTNWCHPSFTESFWWPNPTRAREQCLQNRAYVADHLDQYRVVVISAVWSMLEQKGLMHEVHELVSVLAGEHGIQVIIMAQPPALTRPSVLRAVYRYGTPQASADEPLAEKANFALRKLAAGNERVYFLDRESLFADDTTCGQVLSADGVPYSWDGGHISIYGSQAAARNVLRSDAMAELASFIEGNP</sequence>
<dbReference type="EMBL" id="SRLE01000013">
    <property type="protein sequence ID" value="TGD71555.1"/>
    <property type="molecule type" value="Genomic_DNA"/>
</dbReference>
<protein>
    <submittedName>
        <fullName evidence="5">Acyltransferase</fullName>
    </submittedName>
</protein>
<dbReference type="AlphaFoldDB" id="A0A4Z0LWV0"/>
<evidence type="ECO:0000256" key="2">
    <source>
        <dbReference type="SAM" id="Phobius"/>
    </source>
</evidence>
<dbReference type="InterPro" id="IPR050879">
    <property type="entry name" value="Acyltransferase_3"/>
</dbReference>
<feature type="transmembrane region" description="Helical" evidence="2">
    <location>
        <begin position="189"/>
        <end position="209"/>
    </location>
</feature>
<dbReference type="GO" id="GO:0009103">
    <property type="term" value="P:lipopolysaccharide biosynthetic process"/>
    <property type="evidence" value="ECO:0007669"/>
    <property type="project" value="TreeGrafter"/>
</dbReference>
<dbReference type="PANTHER" id="PTHR23028:SF53">
    <property type="entry name" value="ACYL_TRANSF_3 DOMAIN-CONTAINING PROTEIN"/>
    <property type="match status" value="1"/>
</dbReference>
<keyword evidence="5" id="KW-0808">Transferase</keyword>
<dbReference type="SUPFAM" id="SSF52266">
    <property type="entry name" value="SGNH hydrolase"/>
    <property type="match status" value="1"/>
</dbReference>
<dbReference type="Proteomes" id="UP000298050">
    <property type="component" value="Unassembled WGS sequence"/>
</dbReference>
<gene>
    <name evidence="5" type="ORF">E4634_18085</name>
</gene>
<dbReference type="Pfam" id="PF19040">
    <property type="entry name" value="SGNH"/>
    <property type="match status" value="1"/>
</dbReference>
<evidence type="ECO:0000313" key="6">
    <source>
        <dbReference type="Proteomes" id="UP000298050"/>
    </source>
</evidence>
<dbReference type="GO" id="GO:0016020">
    <property type="term" value="C:membrane"/>
    <property type="evidence" value="ECO:0007669"/>
    <property type="project" value="TreeGrafter"/>
</dbReference>
<evidence type="ECO:0000256" key="1">
    <source>
        <dbReference type="SAM" id="MobiDB-lite"/>
    </source>
</evidence>
<feature type="transmembrane region" description="Helical" evidence="2">
    <location>
        <begin position="250"/>
        <end position="271"/>
    </location>
</feature>